<name>A0AAV8YWE1_9CUCU</name>
<dbReference type="Proteomes" id="UP001162162">
    <property type="component" value="Unassembled WGS sequence"/>
</dbReference>
<proteinExistence type="predicted"/>
<dbReference type="AlphaFoldDB" id="A0AAV8YWE1"/>
<dbReference type="EMBL" id="JAPWTK010000031">
    <property type="protein sequence ID" value="KAJ8956393.1"/>
    <property type="molecule type" value="Genomic_DNA"/>
</dbReference>
<reference evidence="2" key="1">
    <citation type="journal article" date="2023" name="Insect Mol. Biol.">
        <title>Genome sequencing provides insights into the evolution of gene families encoding plant cell wall-degrading enzymes in longhorned beetles.</title>
        <authorList>
            <person name="Shin N.R."/>
            <person name="Okamura Y."/>
            <person name="Kirsch R."/>
            <person name="Pauchet Y."/>
        </authorList>
    </citation>
    <scope>NUCLEOTIDE SEQUENCE</scope>
    <source>
        <strain evidence="2">AMC_N1</strain>
    </source>
</reference>
<evidence type="ECO:0000313" key="3">
    <source>
        <dbReference type="Proteomes" id="UP001162162"/>
    </source>
</evidence>
<organism evidence="2 3">
    <name type="scientific">Aromia moschata</name>
    <dbReference type="NCBI Taxonomy" id="1265417"/>
    <lineage>
        <taxon>Eukaryota</taxon>
        <taxon>Metazoa</taxon>
        <taxon>Ecdysozoa</taxon>
        <taxon>Arthropoda</taxon>
        <taxon>Hexapoda</taxon>
        <taxon>Insecta</taxon>
        <taxon>Pterygota</taxon>
        <taxon>Neoptera</taxon>
        <taxon>Endopterygota</taxon>
        <taxon>Coleoptera</taxon>
        <taxon>Polyphaga</taxon>
        <taxon>Cucujiformia</taxon>
        <taxon>Chrysomeloidea</taxon>
        <taxon>Cerambycidae</taxon>
        <taxon>Cerambycinae</taxon>
        <taxon>Callichromatini</taxon>
        <taxon>Aromia</taxon>
    </lineage>
</organism>
<keyword evidence="1" id="KW-0472">Membrane</keyword>
<keyword evidence="1" id="KW-0812">Transmembrane</keyword>
<comment type="caution">
    <text evidence="2">The sequence shown here is derived from an EMBL/GenBank/DDBJ whole genome shotgun (WGS) entry which is preliminary data.</text>
</comment>
<sequence length="157" mass="16384">MCSAGRPPGHVECGVGAAAAGGAPPPSPVHTVLLLLLLAVTIYSVTVLSLLYDCDRVTAPHTPTPFTDVHERHPLRKTRGAVGGGGGGGQVGPGARGANLLEAGAARPGTDALPPSQLRKFSIYTRRRPLTDVLSPKTKTKRFFLLANALRDDLSLY</sequence>
<evidence type="ECO:0000313" key="2">
    <source>
        <dbReference type="EMBL" id="KAJ8956393.1"/>
    </source>
</evidence>
<evidence type="ECO:0000256" key="1">
    <source>
        <dbReference type="SAM" id="Phobius"/>
    </source>
</evidence>
<keyword evidence="3" id="KW-1185">Reference proteome</keyword>
<protein>
    <submittedName>
        <fullName evidence="2">Uncharacterized protein</fullName>
    </submittedName>
</protein>
<keyword evidence="1" id="KW-1133">Transmembrane helix</keyword>
<feature type="non-terminal residue" evidence="2">
    <location>
        <position position="157"/>
    </location>
</feature>
<feature type="transmembrane region" description="Helical" evidence="1">
    <location>
        <begin position="32"/>
        <end position="52"/>
    </location>
</feature>
<accession>A0AAV8YWE1</accession>
<gene>
    <name evidence="2" type="ORF">NQ318_015131</name>
</gene>